<gene>
    <name evidence="10" type="ORF">A2415_05435</name>
</gene>
<dbReference type="PANTHER" id="PTHR33908:SF11">
    <property type="entry name" value="MEMBRANE PROTEIN"/>
    <property type="match status" value="1"/>
</dbReference>
<keyword evidence="2" id="KW-1003">Cell membrane</keyword>
<dbReference type="GO" id="GO:0016763">
    <property type="term" value="F:pentosyltransferase activity"/>
    <property type="evidence" value="ECO:0007669"/>
    <property type="project" value="TreeGrafter"/>
</dbReference>
<evidence type="ECO:0000259" key="9">
    <source>
        <dbReference type="Pfam" id="PF13231"/>
    </source>
</evidence>
<feature type="transmembrane region" description="Helical" evidence="8">
    <location>
        <begin position="368"/>
        <end position="388"/>
    </location>
</feature>
<dbReference type="PANTHER" id="PTHR33908">
    <property type="entry name" value="MANNOSYLTRANSFERASE YKCB-RELATED"/>
    <property type="match status" value="1"/>
</dbReference>
<dbReference type="InterPro" id="IPR050297">
    <property type="entry name" value="LipidA_mod_glycosyltrf_83"/>
</dbReference>
<comment type="subcellular location">
    <subcellularLocation>
        <location evidence="1">Cell membrane</location>
        <topology evidence="1">Multi-pass membrane protein</topology>
    </subcellularLocation>
</comment>
<evidence type="ECO:0000256" key="6">
    <source>
        <dbReference type="ARBA" id="ARBA00022989"/>
    </source>
</evidence>
<evidence type="ECO:0000313" key="10">
    <source>
        <dbReference type="EMBL" id="OGC68788.1"/>
    </source>
</evidence>
<keyword evidence="4" id="KW-0808">Transferase</keyword>
<keyword evidence="3" id="KW-0328">Glycosyltransferase</keyword>
<dbReference type="Proteomes" id="UP000179113">
    <property type="component" value="Unassembled WGS sequence"/>
</dbReference>
<feature type="transmembrane region" description="Helical" evidence="8">
    <location>
        <begin position="109"/>
        <end position="126"/>
    </location>
</feature>
<feature type="transmembrane region" description="Helical" evidence="8">
    <location>
        <begin position="281"/>
        <end position="301"/>
    </location>
</feature>
<reference evidence="10 11" key="1">
    <citation type="journal article" date="2016" name="Nat. Commun.">
        <title>Thousands of microbial genomes shed light on interconnected biogeochemical processes in an aquifer system.</title>
        <authorList>
            <person name="Anantharaman K."/>
            <person name="Brown C.T."/>
            <person name="Hug L.A."/>
            <person name="Sharon I."/>
            <person name="Castelle C.J."/>
            <person name="Probst A.J."/>
            <person name="Thomas B.C."/>
            <person name="Singh A."/>
            <person name="Wilkins M.J."/>
            <person name="Karaoz U."/>
            <person name="Brodie E.L."/>
            <person name="Williams K.H."/>
            <person name="Hubbard S.S."/>
            <person name="Banfield J.F."/>
        </authorList>
    </citation>
    <scope>NUCLEOTIDE SEQUENCE [LARGE SCALE GENOMIC DNA]</scope>
</reference>
<dbReference type="GO" id="GO:0005886">
    <property type="term" value="C:plasma membrane"/>
    <property type="evidence" value="ECO:0007669"/>
    <property type="project" value="UniProtKB-SubCell"/>
</dbReference>
<keyword evidence="7 8" id="KW-0472">Membrane</keyword>
<feature type="transmembrane region" description="Helical" evidence="8">
    <location>
        <begin position="192"/>
        <end position="218"/>
    </location>
</feature>
<accession>A0A1F4WHH1</accession>
<dbReference type="InterPro" id="IPR038731">
    <property type="entry name" value="RgtA/B/C-like"/>
</dbReference>
<evidence type="ECO:0000256" key="4">
    <source>
        <dbReference type="ARBA" id="ARBA00022679"/>
    </source>
</evidence>
<feature type="transmembrane region" description="Helical" evidence="8">
    <location>
        <begin position="142"/>
        <end position="159"/>
    </location>
</feature>
<keyword evidence="5 8" id="KW-0812">Transmembrane</keyword>
<feature type="transmembrane region" description="Helical" evidence="8">
    <location>
        <begin position="313"/>
        <end position="332"/>
    </location>
</feature>
<dbReference type="AlphaFoldDB" id="A0A1F4WHH1"/>
<dbReference type="Pfam" id="PF13231">
    <property type="entry name" value="PMT_2"/>
    <property type="match status" value="1"/>
</dbReference>
<sequence length="522" mass="60201">MINSKRKNILLFLSLLLLGLGLRLYHIEFGLPHSFYADEPEFSELAIKYTYEIKDIVRNNDYYKLIPISYVYGTFPTYLLTVLVMGFSKINNLFNLPFDKTSLFIFQRVITAFISLLVVVATGYIYKVRFSTARGIKFSENRGLFIAVLLAALNWKLIAHAHYVNADIFITLLICLSIGFLLQYHKTTGSKYLILSAVFFGLAVGTKVTALMTLPFHLWLIADRKDLKGFLAYCFIILGTFAITNPFSIIFSGDFITRVLSLATKEAGMVFDSVDLSYTKYVAALAYIATPFVFMISLYGMWRSSKFSGEKKLDMFLLSYVATYLLFFTLQSRRVDRWVLPVLPIILVYAAYTIDQIFALTRSKFKPILLLVLVATLLYYVFFTGTLLSQFRRDTPKSEAYLWAKANLPELSTKLAYTEEGLDPLNKLPFATVIKFKVYASENAQFFTPENPELYDYVIISSRPMENYKREEVKTKYPFYYKKWAAFEEVLMDPTKFELIKDFTLNKPNLIPLSDVYIYKNL</sequence>
<organism evidence="10 11">
    <name type="scientific">candidate division WWE3 bacterium RIFOXYC1_FULL_39_7</name>
    <dbReference type="NCBI Taxonomy" id="1802643"/>
    <lineage>
        <taxon>Bacteria</taxon>
        <taxon>Katanobacteria</taxon>
    </lineage>
</organism>
<evidence type="ECO:0000313" key="11">
    <source>
        <dbReference type="Proteomes" id="UP000179113"/>
    </source>
</evidence>
<name>A0A1F4WHH1_UNCKA</name>
<evidence type="ECO:0000256" key="2">
    <source>
        <dbReference type="ARBA" id="ARBA00022475"/>
    </source>
</evidence>
<evidence type="ECO:0000256" key="8">
    <source>
        <dbReference type="SAM" id="Phobius"/>
    </source>
</evidence>
<keyword evidence="6 8" id="KW-1133">Transmembrane helix</keyword>
<feature type="transmembrane region" description="Helical" evidence="8">
    <location>
        <begin position="166"/>
        <end position="186"/>
    </location>
</feature>
<feature type="transmembrane region" description="Helical" evidence="8">
    <location>
        <begin position="338"/>
        <end position="361"/>
    </location>
</feature>
<evidence type="ECO:0000256" key="1">
    <source>
        <dbReference type="ARBA" id="ARBA00004651"/>
    </source>
</evidence>
<feature type="transmembrane region" description="Helical" evidence="8">
    <location>
        <begin position="230"/>
        <end position="251"/>
    </location>
</feature>
<dbReference type="GO" id="GO:0009103">
    <property type="term" value="P:lipopolysaccharide biosynthetic process"/>
    <property type="evidence" value="ECO:0007669"/>
    <property type="project" value="UniProtKB-ARBA"/>
</dbReference>
<protein>
    <recommendedName>
        <fullName evidence="9">Glycosyltransferase RgtA/B/C/D-like domain-containing protein</fullName>
    </recommendedName>
</protein>
<feature type="transmembrane region" description="Helical" evidence="8">
    <location>
        <begin position="68"/>
        <end position="88"/>
    </location>
</feature>
<dbReference type="EMBL" id="MEWA01000032">
    <property type="protein sequence ID" value="OGC68788.1"/>
    <property type="molecule type" value="Genomic_DNA"/>
</dbReference>
<evidence type="ECO:0000256" key="3">
    <source>
        <dbReference type="ARBA" id="ARBA00022676"/>
    </source>
</evidence>
<evidence type="ECO:0000256" key="5">
    <source>
        <dbReference type="ARBA" id="ARBA00022692"/>
    </source>
</evidence>
<evidence type="ECO:0000256" key="7">
    <source>
        <dbReference type="ARBA" id="ARBA00023136"/>
    </source>
</evidence>
<comment type="caution">
    <text evidence="10">The sequence shown here is derived from an EMBL/GenBank/DDBJ whole genome shotgun (WGS) entry which is preliminary data.</text>
</comment>
<proteinExistence type="predicted"/>
<feature type="domain" description="Glycosyltransferase RgtA/B/C/D-like" evidence="9">
    <location>
        <begin position="110"/>
        <end position="248"/>
    </location>
</feature>